<dbReference type="RefSeq" id="WP_314280517.1">
    <property type="nucleotide sequence ID" value="NZ_JAVVDO010000004.1"/>
</dbReference>
<evidence type="ECO:0000256" key="1">
    <source>
        <dbReference type="SAM" id="MobiDB-lite"/>
    </source>
</evidence>
<evidence type="ECO:0000259" key="2">
    <source>
        <dbReference type="Pfam" id="PF00561"/>
    </source>
</evidence>
<dbReference type="PANTHER" id="PTHR32268:SF15">
    <property type="entry name" value="HOMOSERINE ACETYLTRANSFERASE FAMILY PROTEIN (AFU_ORTHOLOGUE AFUA_1G15350)"/>
    <property type="match status" value="1"/>
</dbReference>
<organism evidence="3 4">
    <name type="scientific">Roseomonas gilardii</name>
    <dbReference type="NCBI Taxonomy" id="257708"/>
    <lineage>
        <taxon>Bacteria</taxon>
        <taxon>Pseudomonadati</taxon>
        <taxon>Pseudomonadota</taxon>
        <taxon>Alphaproteobacteria</taxon>
        <taxon>Acetobacterales</taxon>
        <taxon>Roseomonadaceae</taxon>
        <taxon>Roseomonas</taxon>
    </lineage>
</organism>
<dbReference type="SUPFAM" id="SSF53474">
    <property type="entry name" value="alpha/beta-Hydrolases"/>
    <property type="match status" value="1"/>
</dbReference>
<feature type="domain" description="AB hydrolase-1" evidence="2">
    <location>
        <begin position="103"/>
        <end position="238"/>
    </location>
</feature>
<dbReference type="InterPro" id="IPR008220">
    <property type="entry name" value="HAT_MetX-like"/>
</dbReference>
<reference evidence="3 4" key="1">
    <citation type="journal article" date="2019" name="Microb. Pathog.">
        <title>Comparison of VITEK 2, MALDI-TOF MS, 16S rRNA gene sequencing, and whole-genome sequencing for identification of Roseomonas mucosa.</title>
        <authorList>
            <person name="Rudolph W.W."/>
            <person name="Gunzer F."/>
            <person name="Trauth M."/>
            <person name="Bunk B."/>
            <person name="Bigge R."/>
            <person name="Schrottner P."/>
        </authorList>
    </citation>
    <scope>NUCLEOTIDE SEQUENCE [LARGE SCALE GENOMIC DNA]</scope>
    <source>
        <strain evidence="3 4">DSM 103800</strain>
    </source>
</reference>
<dbReference type="Proteomes" id="UP001258945">
    <property type="component" value="Unassembled WGS sequence"/>
</dbReference>
<dbReference type="InterPro" id="IPR029058">
    <property type="entry name" value="AB_hydrolase_fold"/>
</dbReference>
<dbReference type="EMBL" id="JAVVDO010000004">
    <property type="protein sequence ID" value="MDT8330274.1"/>
    <property type="molecule type" value="Genomic_DNA"/>
</dbReference>
<dbReference type="GO" id="GO:0016787">
    <property type="term" value="F:hydrolase activity"/>
    <property type="evidence" value="ECO:0007669"/>
    <property type="project" value="UniProtKB-KW"/>
</dbReference>
<evidence type="ECO:0000313" key="3">
    <source>
        <dbReference type="EMBL" id="MDT8330274.1"/>
    </source>
</evidence>
<dbReference type="PIRSF" id="PIRSF000443">
    <property type="entry name" value="Homoser_Ac_trans"/>
    <property type="match status" value="1"/>
</dbReference>
<evidence type="ECO:0000313" key="4">
    <source>
        <dbReference type="Proteomes" id="UP001258945"/>
    </source>
</evidence>
<protein>
    <submittedName>
        <fullName evidence="3">Alpha/beta fold hydrolase</fullName>
    </submittedName>
</protein>
<dbReference type="InterPro" id="IPR000073">
    <property type="entry name" value="AB_hydrolase_1"/>
</dbReference>
<sequence length="370" mass="40495">MAAESTQVKQAPTNPPPDHPIGHPTGHPTGHPPAGLPDWPTASGRIRLGTRRMLHGGEIRDAMLGWKTHGTLSPARDNVVLYPTSYGARHPELEWLIGPDRVLDPTRWFVVQIDMFGNGISSSPSNTPDYPPLVTAWDNVQAQRQVLRDVFGIERLHAAYGWSMGAQQAYHWAACFPDAVARVVINCGSARTAPHNQVFLRGLMAVLEAAPEYRGEGRFAAEPALAKRAFGRIYAGWALSQDFYRAGLHLSPETPDLAAYLRVWETRYDAKPAADLLAQLRCWDAGDISDNPLHGGDLPRALAAIQARVLLMPGATDLYFRVADNEAELPHLRDAKLLPIPGIHGHRAGNPAGNATDTAFLREAVRLWLG</sequence>
<dbReference type="NCBIfam" id="NF005757">
    <property type="entry name" value="PRK07581.1"/>
    <property type="match status" value="1"/>
</dbReference>
<name>A0ABU3MBP5_9PROT</name>
<proteinExistence type="predicted"/>
<gene>
    <name evidence="3" type="ORF">RQ831_04360</name>
</gene>
<accession>A0ABU3MBP5</accession>
<feature type="compositionally biased region" description="Polar residues" evidence="1">
    <location>
        <begin position="1"/>
        <end position="11"/>
    </location>
</feature>
<dbReference type="Gene3D" id="3.40.50.1820">
    <property type="entry name" value="alpha/beta hydrolase"/>
    <property type="match status" value="1"/>
</dbReference>
<keyword evidence="3" id="KW-0378">Hydrolase</keyword>
<dbReference type="Pfam" id="PF00561">
    <property type="entry name" value="Abhydrolase_1"/>
    <property type="match status" value="1"/>
</dbReference>
<keyword evidence="4" id="KW-1185">Reference proteome</keyword>
<dbReference type="PANTHER" id="PTHR32268">
    <property type="entry name" value="HOMOSERINE O-ACETYLTRANSFERASE"/>
    <property type="match status" value="1"/>
</dbReference>
<feature type="region of interest" description="Disordered" evidence="1">
    <location>
        <begin position="1"/>
        <end position="43"/>
    </location>
</feature>
<comment type="caution">
    <text evidence="3">The sequence shown here is derived from an EMBL/GenBank/DDBJ whole genome shotgun (WGS) entry which is preliminary data.</text>
</comment>